<keyword evidence="2" id="KW-1185">Reference proteome</keyword>
<dbReference type="Gene3D" id="3.40.50.1820">
    <property type="entry name" value="alpha/beta hydrolase"/>
    <property type="match status" value="1"/>
</dbReference>
<protein>
    <submittedName>
        <fullName evidence="1">Alpha/beta hydrolase</fullName>
    </submittedName>
</protein>
<evidence type="ECO:0000313" key="2">
    <source>
        <dbReference type="Proteomes" id="UP000308430"/>
    </source>
</evidence>
<accession>A0A4V6RXA3</accession>
<dbReference type="RefSeq" id="WP_136346793.1">
    <property type="nucleotide sequence ID" value="NZ_SSOC01000001.1"/>
</dbReference>
<keyword evidence="1" id="KW-0378">Hydrolase</keyword>
<dbReference type="AlphaFoldDB" id="A0A4V6RXA3"/>
<organism evidence="1 2">
    <name type="scientific">Pseudothauera nasutitermitis</name>
    <dbReference type="NCBI Taxonomy" id="2565930"/>
    <lineage>
        <taxon>Bacteria</taxon>
        <taxon>Pseudomonadati</taxon>
        <taxon>Pseudomonadota</taxon>
        <taxon>Betaproteobacteria</taxon>
        <taxon>Rhodocyclales</taxon>
        <taxon>Zoogloeaceae</taxon>
        <taxon>Pseudothauera</taxon>
    </lineage>
</organism>
<comment type="caution">
    <text evidence="1">The sequence shown here is derived from an EMBL/GenBank/DDBJ whole genome shotgun (WGS) entry which is preliminary data.</text>
</comment>
<dbReference type="InterPro" id="IPR029058">
    <property type="entry name" value="AB_hydrolase_fold"/>
</dbReference>
<name>A0A4V6RXA3_9RHOO</name>
<dbReference type="Pfam" id="PF06821">
    <property type="entry name" value="Ser_hydrolase"/>
    <property type="match status" value="1"/>
</dbReference>
<dbReference type="EMBL" id="SSOC01000001">
    <property type="protein sequence ID" value="THF67384.1"/>
    <property type="molecule type" value="Genomic_DNA"/>
</dbReference>
<sequence length="208" mass="22301">MLSTLIVPGLNGSGPTHWQSWFEQLLPEARRVVQDDWSTADLPRWRERVQASIDASVGRVVLVAHSFGCLASVAAAARQPDRIAAALLVAPADPRKFGVSQLLPAGHLGFPSIVVASANDPWVSLATARHWAGRWASRFINVGDQGHINVDAGFGPWPEGFELYESLVASVLRPTALPPRARRAPRNGIGTQTDSAVAASLNGFAPLY</sequence>
<dbReference type="SUPFAM" id="SSF53474">
    <property type="entry name" value="alpha/beta-Hydrolases"/>
    <property type="match status" value="1"/>
</dbReference>
<dbReference type="OrthoDB" id="9804993at2"/>
<dbReference type="Proteomes" id="UP000308430">
    <property type="component" value="Unassembled WGS sequence"/>
</dbReference>
<reference evidence="1 2" key="1">
    <citation type="submission" date="2019-04" db="EMBL/GenBank/DDBJ databases">
        <title>Azoarcus nasutitermitis sp. nov. isolated from termite nest.</title>
        <authorList>
            <person name="Lin S.-Y."/>
            <person name="Hameed A."/>
            <person name="Hsu Y.-H."/>
            <person name="Young C.-C."/>
        </authorList>
    </citation>
    <scope>NUCLEOTIDE SEQUENCE [LARGE SCALE GENOMIC DNA]</scope>
    <source>
        <strain evidence="1 2">CC-YHH838</strain>
    </source>
</reference>
<gene>
    <name evidence="1" type="ORF">E6C76_03165</name>
</gene>
<proteinExistence type="predicted"/>
<evidence type="ECO:0000313" key="1">
    <source>
        <dbReference type="EMBL" id="THF67384.1"/>
    </source>
</evidence>
<dbReference type="GO" id="GO:0016787">
    <property type="term" value="F:hydrolase activity"/>
    <property type="evidence" value="ECO:0007669"/>
    <property type="project" value="UniProtKB-KW"/>
</dbReference>
<dbReference type="InterPro" id="IPR010662">
    <property type="entry name" value="RBBP9/YdeN"/>
</dbReference>